<organism evidence="2 3">
    <name type="scientific">Hallella colorans</name>
    <dbReference type="NCBI Taxonomy" id="1703337"/>
    <lineage>
        <taxon>Bacteria</taxon>
        <taxon>Pseudomonadati</taxon>
        <taxon>Bacteroidota</taxon>
        <taxon>Bacteroidia</taxon>
        <taxon>Bacteroidales</taxon>
        <taxon>Prevotellaceae</taxon>
        <taxon>Hallella</taxon>
    </lineage>
</organism>
<sequence length="40" mass="4946">MQNYNIYVKQKTKCLKISFYVFAFPIILFCNSFELYYFCN</sequence>
<keyword evidence="1" id="KW-1133">Transmembrane helix</keyword>
<accession>A0A2U0UNW9</accession>
<dbReference type="AlphaFoldDB" id="A0A2U0UNW9"/>
<protein>
    <submittedName>
        <fullName evidence="2">Uncharacterized protein</fullName>
    </submittedName>
</protein>
<comment type="caution">
    <text evidence="2">The sequence shown here is derived from an EMBL/GenBank/DDBJ whole genome shotgun (WGS) entry which is preliminary data.</text>
</comment>
<evidence type="ECO:0000313" key="2">
    <source>
        <dbReference type="EMBL" id="PVX59351.1"/>
    </source>
</evidence>
<keyword evidence="3" id="KW-1185">Reference proteome</keyword>
<name>A0A2U0UNW9_9BACT</name>
<keyword evidence="1" id="KW-0472">Membrane</keyword>
<reference evidence="2 3" key="1">
    <citation type="submission" date="2018-05" db="EMBL/GenBank/DDBJ databases">
        <title>Genomic Encyclopedia of Type Strains, Phase IV (KMG-IV): sequencing the most valuable type-strain genomes for metagenomic binning, comparative biology and taxonomic classification.</title>
        <authorList>
            <person name="Goeker M."/>
        </authorList>
    </citation>
    <scope>NUCLEOTIDE SEQUENCE [LARGE SCALE GENOMIC DNA]</scope>
    <source>
        <strain evidence="2 3">DSM 100333</strain>
    </source>
</reference>
<dbReference type="EMBL" id="QENY01000001">
    <property type="protein sequence ID" value="PVX59351.1"/>
    <property type="molecule type" value="Genomic_DNA"/>
</dbReference>
<feature type="transmembrane region" description="Helical" evidence="1">
    <location>
        <begin position="17"/>
        <end position="38"/>
    </location>
</feature>
<dbReference type="Proteomes" id="UP000245870">
    <property type="component" value="Unassembled WGS sequence"/>
</dbReference>
<proteinExistence type="predicted"/>
<evidence type="ECO:0000256" key="1">
    <source>
        <dbReference type="SAM" id="Phobius"/>
    </source>
</evidence>
<gene>
    <name evidence="2" type="ORF">C7379_101121</name>
</gene>
<evidence type="ECO:0000313" key="3">
    <source>
        <dbReference type="Proteomes" id="UP000245870"/>
    </source>
</evidence>
<keyword evidence="1" id="KW-0812">Transmembrane</keyword>